<sequence>MSAVSREDDSSQAESSTSHRDASAASYEPTRRSKREHRRVVMKGTEHFDADGVKLEAGDRQTKKAKDADDDARILGELPPHWGVFTAEKE</sequence>
<evidence type="ECO:0000256" key="1">
    <source>
        <dbReference type="SAM" id="MobiDB-lite"/>
    </source>
</evidence>
<accession>A0AB39U9B4</accession>
<proteinExistence type="predicted"/>
<reference evidence="2" key="1">
    <citation type="submission" date="2023-07" db="EMBL/GenBank/DDBJ databases">
        <title>Bifidobacterium aquikefiriaerophilum sp. nov. and Bifidobacterium eccum sp. nov., isolated from water kefir.</title>
        <authorList>
            <person name="Breselge S."/>
            <person name="Bellassi P."/>
            <person name="Barcenilla C."/>
            <person name="Alvarez-Ordonez A."/>
            <person name="Morelli L."/>
            <person name="Cotter P.D."/>
        </authorList>
    </citation>
    <scope>NUCLEOTIDE SEQUENCE</scope>
    <source>
        <strain evidence="2">WK041_4_12</strain>
    </source>
</reference>
<dbReference type="EMBL" id="CP129674">
    <property type="protein sequence ID" value="XDS45584.1"/>
    <property type="molecule type" value="Genomic_DNA"/>
</dbReference>
<name>A0AB39U9B4_9BIFI</name>
<feature type="compositionally biased region" description="Basic and acidic residues" evidence="1">
    <location>
        <begin position="44"/>
        <end position="71"/>
    </location>
</feature>
<evidence type="ECO:0008006" key="3">
    <source>
        <dbReference type="Google" id="ProtNLM"/>
    </source>
</evidence>
<dbReference type="KEGG" id="baqk:QN215_07705"/>
<feature type="region of interest" description="Disordered" evidence="1">
    <location>
        <begin position="1"/>
        <end position="71"/>
    </location>
</feature>
<protein>
    <recommendedName>
        <fullName evidence="3">DNA and RNA helicase-like protein</fullName>
    </recommendedName>
</protein>
<evidence type="ECO:0000313" key="2">
    <source>
        <dbReference type="EMBL" id="XDS45584.1"/>
    </source>
</evidence>
<dbReference type="AlphaFoldDB" id="A0AB39U9B4"/>
<gene>
    <name evidence="2" type="ORF">QN215_07705</name>
</gene>
<feature type="compositionally biased region" description="Basic residues" evidence="1">
    <location>
        <begin position="32"/>
        <end position="41"/>
    </location>
</feature>
<organism evidence="2">
    <name type="scientific">Bifidobacterium aquikefiricola</name>
    <dbReference type="NCBI Taxonomy" id="3059038"/>
    <lineage>
        <taxon>Bacteria</taxon>
        <taxon>Bacillati</taxon>
        <taxon>Actinomycetota</taxon>
        <taxon>Actinomycetes</taxon>
        <taxon>Bifidobacteriales</taxon>
        <taxon>Bifidobacteriaceae</taxon>
        <taxon>Bifidobacterium</taxon>
    </lineage>
</organism>